<gene>
    <name evidence="3" type="ORF">MNBD_BACTEROID07-863</name>
</gene>
<reference evidence="3" key="1">
    <citation type="submission" date="2018-06" db="EMBL/GenBank/DDBJ databases">
        <authorList>
            <person name="Zhirakovskaya E."/>
        </authorList>
    </citation>
    <scope>NUCLEOTIDE SEQUENCE</scope>
</reference>
<evidence type="ECO:0000259" key="2">
    <source>
        <dbReference type="Pfam" id="PF00930"/>
    </source>
</evidence>
<dbReference type="GO" id="GO:0006508">
    <property type="term" value="P:proteolysis"/>
    <property type="evidence" value="ECO:0007669"/>
    <property type="project" value="InterPro"/>
</dbReference>
<dbReference type="AlphaFoldDB" id="A0A3B0V6C9"/>
<dbReference type="InterPro" id="IPR002469">
    <property type="entry name" value="Peptidase_S9B_N"/>
</dbReference>
<dbReference type="Pfam" id="PF00930">
    <property type="entry name" value="DPPIV_N"/>
    <property type="match status" value="1"/>
</dbReference>
<dbReference type="PANTHER" id="PTHR11731">
    <property type="entry name" value="PROTEASE FAMILY S9B,C DIPEPTIDYL-PEPTIDASE IV-RELATED"/>
    <property type="match status" value="1"/>
</dbReference>
<feature type="domain" description="Peptidase S9 prolyl oligopeptidase catalytic" evidence="1">
    <location>
        <begin position="541"/>
        <end position="606"/>
    </location>
</feature>
<dbReference type="EMBL" id="UOET01000118">
    <property type="protein sequence ID" value="VAW27496.1"/>
    <property type="molecule type" value="Genomic_DNA"/>
</dbReference>
<feature type="domain" description="Dipeptidylpeptidase IV N-terminal" evidence="2">
    <location>
        <begin position="103"/>
        <end position="445"/>
    </location>
</feature>
<evidence type="ECO:0000313" key="3">
    <source>
        <dbReference type="EMBL" id="VAW27496.1"/>
    </source>
</evidence>
<dbReference type="InterPro" id="IPR001375">
    <property type="entry name" value="Peptidase_S9_cat"/>
</dbReference>
<dbReference type="GO" id="GO:0008239">
    <property type="term" value="F:dipeptidyl-peptidase activity"/>
    <property type="evidence" value="ECO:0007669"/>
    <property type="project" value="TreeGrafter"/>
</dbReference>
<dbReference type="InterPro" id="IPR050278">
    <property type="entry name" value="Serine_Prot_S9B/DPPIV"/>
</dbReference>
<protein>
    <submittedName>
        <fullName evidence="3">Dipeptidyl peptidase IV</fullName>
    </submittedName>
</protein>
<organism evidence="3">
    <name type="scientific">hydrothermal vent metagenome</name>
    <dbReference type="NCBI Taxonomy" id="652676"/>
    <lineage>
        <taxon>unclassified sequences</taxon>
        <taxon>metagenomes</taxon>
        <taxon>ecological metagenomes</taxon>
    </lineage>
</organism>
<dbReference type="Gene3D" id="3.40.50.1820">
    <property type="entry name" value="alpha/beta hydrolase"/>
    <property type="match status" value="1"/>
</dbReference>
<sequence length="606" mass="69781">MKKGLLLVLGIIFVCNQITRGQTARKEISLKDIWTTHSLFPKTVHGIVSLNNGKQYTEIKNGSIVVYDYRTGDSVTTLVNAKELVPEGKKIPIQIGKFSVNKDETEFIFPTQTEHIYRHSRISYDYIWNMKTKKLTPLSDKGKQRLADFSPDGTKVAFVRNNNIFIKNMKTGKEKQITFDGKKNNVINGTCDWVYEEEFSFTKAFFWSPDGKKIAFYHFDESRVKQYTLPFYHGRKSPYPEEYTYKYPVAGENNSIVQIYTYDLATGKTVKMDVGSNTDQYIPRVKWTTQPDKLAIERLNRLQNHLDIMVADASTGTTKTIYTEDNKYYIDITDDLTFLPDGRHFLMTSEKGGYNAIYLYNMDGKDAKQLTKGNWDVTKVYGFNPKRKLVYFQAARTSPLDRDILAVNLKGKIRQISTRTGTNDGNFSKSFDYYINTWSNANTPPYITVNNYHGKAIRVLQDNKAFVKKMQQYNLSKKEFFKLRSPEFKLPDGKQIDLNAWIIKPPHFNPDKKYPVLMYVYGGPGIQTVNNSWGGSNYFWFQMLAEKGIVVISVDNRGTGARGELFKKMTYLQLGKYEIADQIEAARLIGKYPYVDSTRIGVFGWS</sequence>
<dbReference type="SUPFAM" id="SSF82171">
    <property type="entry name" value="DPP6 N-terminal domain-like"/>
    <property type="match status" value="1"/>
</dbReference>
<dbReference type="Pfam" id="PF00326">
    <property type="entry name" value="Peptidase_S9"/>
    <property type="match status" value="1"/>
</dbReference>
<name>A0A3B0V6C9_9ZZZZ</name>
<feature type="non-terminal residue" evidence="3">
    <location>
        <position position="606"/>
    </location>
</feature>
<dbReference type="GO" id="GO:0008236">
    <property type="term" value="F:serine-type peptidase activity"/>
    <property type="evidence" value="ECO:0007669"/>
    <property type="project" value="InterPro"/>
</dbReference>
<dbReference type="PANTHER" id="PTHR11731:SF193">
    <property type="entry name" value="DIPEPTIDYL PEPTIDASE 9"/>
    <property type="match status" value="1"/>
</dbReference>
<accession>A0A3B0V6C9</accession>
<dbReference type="Gene3D" id="2.140.10.30">
    <property type="entry name" value="Dipeptidylpeptidase IV, N-terminal domain"/>
    <property type="match status" value="1"/>
</dbReference>
<dbReference type="InterPro" id="IPR029058">
    <property type="entry name" value="AB_hydrolase_fold"/>
</dbReference>
<proteinExistence type="predicted"/>
<dbReference type="SUPFAM" id="SSF53474">
    <property type="entry name" value="alpha/beta-Hydrolases"/>
    <property type="match status" value="1"/>
</dbReference>
<evidence type="ECO:0000259" key="1">
    <source>
        <dbReference type="Pfam" id="PF00326"/>
    </source>
</evidence>